<name>A0A9J6RF07_9BACI</name>
<dbReference type="InterPro" id="IPR002810">
    <property type="entry name" value="NfeD-like_C"/>
</dbReference>
<keyword evidence="4 5" id="KW-0472">Membrane</keyword>
<feature type="domain" description="NfeD integral membrane" evidence="7">
    <location>
        <begin position="222"/>
        <end position="335"/>
    </location>
</feature>
<accession>A0A9J6RF07</accession>
<dbReference type="Gene3D" id="2.40.50.140">
    <property type="entry name" value="Nucleic acid-binding proteins"/>
    <property type="match status" value="1"/>
</dbReference>
<dbReference type="CDD" id="cd07021">
    <property type="entry name" value="Clp_protease_NfeD_like"/>
    <property type="match status" value="1"/>
</dbReference>
<dbReference type="GO" id="GO:0005886">
    <property type="term" value="C:plasma membrane"/>
    <property type="evidence" value="ECO:0007669"/>
    <property type="project" value="TreeGrafter"/>
</dbReference>
<sequence>MFSTVELSAEETGEGKLVYVIPIEREVERGLEAFLRRTTNEAIDANADHIIFEINTPGGRVDAANNIGAMLQDINIPMTAYIRSQALSAGSYIALFADYIYMNPQATMGASGIITGDGNAADDKAHSYWKEAMASAAEAKGRDRLYALAMADSEIDLPEYGAPEGEFLTLGPNSAIEVGYSEGTVNHRTELLAELSLSQAEILEMEVTFAEELARFLTSAQVVSILLSLAGIGLIVELYSPGFGVPGSIGLLSLILFFYGHIIAGFAGYEVMILLILGIAMIVAEFFVPGGILGVLGILSVVISLFMATDDVAQLSISILIALAVTIITAIILFKKIGLQKGFFKYVILNDAETIERGYISSASRTELIGKEGITVTPLRPAGTMIIDQERLDVVTEGGFIARDRPVEIIHTNGSRIVVRELKEK</sequence>
<feature type="domain" description="NfeD-like C-terminal" evidence="6">
    <location>
        <begin position="366"/>
        <end position="420"/>
    </location>
</feature>
<dbReference type="InterPro" id="IPR056739">
    <property type="entry name" value="NfeD_membrane"/>
</dbReference>
<evidence type="ECO:0000259" key="6">
    <source>
        <dbReference type="Pfam" id="PF01957"/>
    </source>
</evidence>
<protein>
    <submittedName>
        <fullName evidence="9">Nodulation protein NfeD</fullName>
    </submittedName>
</protein>
<organism evidence="9 10">
    <name type="scientific">Natronobacillus azotifigens</name>
    <dbReference type="NCBI Taxonomy" id="472978"/>
    <lineage>
        <taxon>Bacteria</taxon>
        <taxon>Bacillati</taxon>
        <taxon>Bacillota</taxon>
        <taxon>Bacilli</taxon>
        <taxon>Bacillales</taxon>
        <taxon>Bacillaceae</taxon>
        <taxon>Natronobacillus</taxon>
    </lineage>
</organism>
<dbReference type="PANTHER" id="PTHR33507">
    <property type="entry name" value="INNER MEMBRANE PROTEIN YBBJ"/>
    <property type="match status" value="1"/>
</dbReference>
<keyword evidence="10" id="KW-1185">Reference proteome</keyword>
<dbReference type="SUPFAM" id="SSF52096">
    <property type="entry name" value="ClpP/crotonase"/>
    <property type="match status" value="1"/>
</dbReference>
<feature type="transmembrane region" description="Helical" evidence="5">
    <location>
        <begin position="274"/>
        <end position="307"/>
    </location>
</feature>
<dbReference type="EMBL" id="JAPRAT010000026">
    <property type="protein sequence ID" value="MCZ0704021.1"/>
    <property type="molecule type" value="Genomic_DNA"/>
</dbReference>
<keyword evidence="2 5" id="KW-0812">Transmembrane</keyword>
<comment type="subcellular location">
    <subcellularLocation>
        <location evidence="1">Membrane</location>
        <topology evidence="1">Multi-pass membrane protein</topology>
    </subcellularLocation>
</comment>
<evidence type="ECO:0000313" key="9">
    <source>
        <dbReference type="EMBL" id="MCZ0704021.1"/>
    </source>
</evidence>
<evidence type="ECO:0000259" key="8">
    <source>
        <dbReference type="Pfam" id="PF25145"/>
    </source>
</evidence>
<dbReference type="InterPro" id="IPR012340">
    <property type="entry name" value="NA-bd_OB-fold"/>
</dbReference>
<dbReference type="Pfam" id="PF25145">
    <property type="entry name" value="NfeD1b_N"/>
    <property type="match status" value="1"/>
</dbReference>
<evidence type="ECO:0000256" key="4">
    <source>
        <dbReference type="ARBA" id="ARBA00023136"/>
    </source>
</evidence>
<dbReference type="RefSeq" id="WP_268780813.1">
    <property type="nucleotide sequence ID" value="NZ_JAPRAT010000026.1"/>
</dbReference>
<keyword evidence="3 5" id="KW-1133">Transmembrane helix</keyword>
<gene>
    <name evidence="9" type="ORF">OWO01_12435</name>
</gene>
<dbReference type="PANTHER" id="PTHR33507:SF3">
    <property type="entry name" value="INNER MEMBRANE PROTEIN YBBJ"/>
    <property type="match status" value="1"/>
</dbReference>
<dbReference type="InterPro" id="IPR056738">
    <property type="entry name" value="NfeD1b_N"/>
</dbReference>
<feature type="transmembrane region" description="Helical" evidence="5">
    <location>
        <begin position="313"/>
        <end position="334"/>
    </location>
</feature>
<evidence type="ECO:0000259" key="7">
    <source>
        <dbReference type="Pfam" id="PF24961"/>
    </source>
</evidence>
<evidence type="ECO:0000256" key="3">
    <source>
        <dbReference type="ARBA" id="ARBA00022989"/>
    </source>
</evidence>
<feature type="transmembrane region" description="Helical" evidence="5">
    <location>
        <begin position="213"/>
        <end position="236"/>
    </location>
</feature>
<dbReference type="InterPro" id="IPR029045">
    <property type="entry name" value="ClpP/crotonase-like_dom_sf"/>
</dbReference>
<dbReference type="AlphaFoldDB" id="A0A9J6RF07"/>
<dbReference type="Pfam" id="PF24961">
    <property type="entry name" value="NfeD_membrane"/>
    <property type="match status" value="1"/>
</dbReference>
<proteinExistence type="predicted"/>
<evidence type="ECO:0000313" key="10">
    <source>
        <dbReference type="Proteomes" id="UP001084197"/>
    </source>
</evidence>
<dbReference type="Pfam" id="PF01957">
    <property type="entry name" value="NfeD"/>
    <property type="match status" value="1"/>
</dbReference>
<evidence type="ECO:0000256" key="2">
    <source>
        <dbReference type="ARBA" id="ARBA00022692"/>
    </source>
</evidence>
<feature type="domain" description="NfeD1b N-terminal" evidence="8">
    <location>
        <begin position="18"/>
        <end position="203"/>
    </location>
</feature>
<reference evidence="9" key="1">
    <citation type="submission" date="2022-11" db="EMBL/GenBank/DDBJ databases">
        <title>WGS of Natronobacillus azotifigens 24KS-1, an anaerobic diazotrophic haloalkaliphile from soda-rich habitats.</title>
        <authorList>
            <person name="Sorokin D.Y."/>
            <person name="Merkel A.Y."/>
        </authorList>
    </citation>
    <scope>NUCLEOTIDE SEQUENCE</scope>
    <source>
        <strain evidence="9">24KS-1</strain>
    </source>
</reference>
<dbReference type="Proteomes" id="UP001084197">
    <property type="component" value="Unassembled WGS sequence"/>
</dbReference>
<evidence type="ECO:0000256" key="1">
    <source>
        <dbReference type="ARBA" id="ARBA00004141"/>
    </source>
</evidence>
<dbReference type="InterPro" id="IPR052165">
    <property type="entry name" value="Membrane_assoc_protease"/>
</dbReference>
<dbReference type="Gene3D" id="3.90.226.10">
    <property type="entry name" value="2-enoyl-CoA Hydratase, Chain A, domain 1"/>
    <property type="match status" value="1"/>
</dbReference>
<comment type="caution">
    <text evidence="9">The sequence shown here is derived from an EMBL/GenBank/DDBJ whole genome shotgun (WGS) entry which is preliminary data.</text>
</comment>
<evidence type="ECO:0000256" key="5">
    <source>
        <dbReference type="SAM" id="Phobius"/>
    </source>
</evidence>